<evidence type="ECO:0000256" key="1">
    <source>
        <dbReference type="ARBA" id="ARBA00005417"/>
    </source>
</evidence>
<dbReference type="PANTHER" id="PTHR24220">
    <property type="entry name" value="IMPORT ATP-BINDING PROTEIN"/>
    <property type="match status" value="1"/>
</dbReference>
<evidence type="ECO:0000313" key="7">
    <source>
        <dbReference type="Proteomes" id="UP001595607"/>
    </source>
</evidence>
<evidence type="ECO:0000256" key="2">
    <source>
        <dbReference type="ARBA" id="ARBA00022448"/>
    </source>
</evidence>
<evidence type="ECO:0000313" key="6">
    <source>
        <dbReference type="EMBL" id="MFC3301523.1"/>
    </source>
</evidence>
<dbReference type="InterPro" id="IPR017871">
    <property type="entry name" value="ABC_transporter-like_CS"/>
</dbReference>
<evidence type="ECO:0000259" key="5">
    <source>
        <dbReference type="PROSITE" id="PS50893"/>
    </source>
</evidence>
<dbReference type="EMBL" id="JBHRVA010000002">
    <property type="protein sequence ID" value="MFC3301523.1"/>
    <property type="molecule type" value="Genomic_DNA"/>
</dbReference>
<dbReference type="Pfam" id="PF00005">
    <property type="entry name" value="ABC_tran"/>
    <property type="match status" value="1"/>
</dbReference>
<dbReference type="CDD" id="cd03255">
    <property type="entry name" value="ABC_MJ0796_LolCDE_FtsE"/>
    <property type="match status" value="1"/>
</dbReference>
<dbReference type="InterPro" id="IPR027417">
    <property type="entry name" value="P-loop_NTPase"/>
</dbReference>
<dbReference type="Proteomes" id="UP001595607">
    <property type="component" value="Unassembled WGS sequence"/>
</dbReference>
<dbReference type="InterPro" id="IPR017911">
    <property type="entry name" value="MacB-like_ATP-bd"/>
</dbReference>
<organism evidence="6 7">
    <name type="scientific">Parvularcula lutaonensis</name>
    <dbReference type="NCBI Taxonomy" id="491923"/>
    <lineage>
        <taxon>Bacteria</taxon>
        <taxon>Pseudomonadati</taxon>
        <taxon>Pseudomonadota</taxon>
        <taxon>Alphaproteobacteria</taxon>
        <taxon>Parvularculales</taxon>
        <taxon>Parvularculaceae</taxon>
        <taxon>Parvularcula</taxon>
    </lineage>
</organism>
<gene>
    <name evidence="6" type="ORF">ACFONP_02105</name>
</gene>
<keyword evidence="3" id="KW-0547">Nucleotide-binding</keyword>
<protein>
    <submittedName>
        <fullName evidence="6">ABC transporter ATP-binding protein</fullName>
    </submittedName>
</protein>
<dbReference type="InterPro" id="IPR015854">
    <property type="entry name" value="ABC_transpr_LolD-like"/>
</dbReference>
<dbReference type="SMART" id="SM00382">
    <property type="entry name" value="AAA"/>
    <property type="match status" value="1"/>
</dbReference>
<comment type="caution">
    <text evidence="6">The sequence shown here is derived from an EMBL/GenBank/DDBJ whole genome shotgun (WGS) entry which is preliminary data.</text>
</comment>
<dbReference type="Gene3D" id="3.40.50.300">
    <property type="entry name" value="P-loop containing nucleotide triphosphate hydrolases"/>
    <property type="match status" value="1"/>
</dbReference>
<evidence type="ECO:0000256" key="3">
    <source>
        <dbReference type="ARBA" id="ARBA00022741"/>
    </source>
</evidence>
<dbReference type="PROSITE" id="PS50893">
    <property type="entry name" value="ABC_TRANSPORTER_2"/>
    <property type="match status" value="1"/>
</dbReference>
<dbReference type="RefSeq" id="WP_189572676.1">
    <property type="nucleotide sequence ID" value="NZ_BMXU01000001.1"/>
</dbReference>
<accession>A0ABV7M8X5</accession>
<keyword evidence="7" id="KW-1185">Reference proteome</keyword>
<keyword evidence="2" id="KW-0813">Transport</keyword>
<feature type="domain" description="ABC transporter" evidence="5">
    <location>
        <begin position="5"/>
        <end position="220"/>
    </location>
</feature>
<reference evidence="7" key="1">
    <citation type="journal article" date="2019" name="Int. J. Syst. Evol. Microbiol.">
        <title>The Global Catalogue of Microorganisms (GCM) 10K type strain sequencing project: providing services to taxonomists for standard genome sequencing and annotation.</title>
        <authorList>
            <consortium name="The Broad Institute Genomics Platform"/>
            <consortium name="The Broad Institute Genome Sequencing Center for Infectious Disease"/>
            <person name="Wu L."/>
            <person name="Ma J."/>
        </authorList>
    </citation>
    <scope>NUCLEOTIDE SEQUENCE [LARGE SCALE GENOMIC DNA]</scope>
    <source>
        <strain evidence="7">KCTC 22245</strain>
    </source>
</reference>
<dbReference type="PROSITE" id="PS00211">
    <property type="entry name" value="ABC_TRANSPORTER_1"/>
    <property type="match status" value="1"/>
</dbReference>
<proteinExistence type="inferred from homology"/>
<evidence type="ECO:0000256" key="4">
    <source>
        <dbReference type="ARBA" id="ARBA00022840"/>
    </source>
</evidence>
<comment type="similarity">
    <text evidence="1">Belongs to the ABC transporter superfamily.</text>
</comment>
<name>A0ABV7M8X5_9PROT</name>
<dbReference type="PANTHER" id="PTHR24220:SF689">
    <property type="entry name" value="LIPOPROTEIN-RELEASING SYSTEM ATP-BINDING PROTEIN LOLD"/>
    <property type="match status" value="1"/>
</dbReference>
<dbReference type="InterPro" id="IPR003593">
    <property type="entry name" value="AAA+_ATPase"/>
</dbReference>
<dbReference type="InterPro" id="IPR003439">
    <property type="entry name" value="ABC_transporter-like_ATP-bd"/>
</dbReference>
<keyword evidence="4 6" id="KW-0067">ATP-binding</keyword>
<dbReference type="GO" id="GO:0005524">
    <property type="term" value="F:ATP binding"/>
    <property type="evidence" value="ECO:0007669"/>
    <property type="project" value="UniProtKB-KW"/>
</dbReference>
<dbReference type="SUPFAM" id="SSF52540">
    <property type="entry name" value="P-loop containing nucleoside triphosphate hydrolases"/>
    <property type="match status" value="1"/>
</dbReference>
<sequence length="220" mass="24172">MSDVLDLHNITRRYGELLIFEKLNLRVGRGEAAALLGPSGSGKSSLLHIAGLLEEPSEGEVLIEGRATKALSDRERTAIRRDKIGFVYQFHHLLPEFNAVTNVMVPMLIKGASKAAARERATELLTRLGLAERLTHQPPELSGGEKQRVAIARALANRPRLLLADEPTGNLDQETSAKVFDLFLELVAQEGVALVMATHDQGLAARLPRVLRIENKHLVE</sequence>